<gene>
    <name evidence="1" type="ORF">FA95DRAFT_1477406</name>
</gene>
<name>A0ACB8RX36_9AGAM</name>
<dbReference type="Proteomes" id="UP000814033">
    <property type="component" value="Unassembled WGS sequence"/>
</dbReference>
<evidence type="ECO:0000313" key="1">
    <source>
        <dbReference type="EMBL" id="KAI0048180.1"/>
    </source>
</evidence>
<proteinExistence type="predicted"/>
<sequence>PSAVTFIPAPEPDDEDDAPAPTSPPSSLWNTLLWKWRAMAAYARTVFDNNTGLLLVAASQFFFSLMNVSVKLLNGLDKPVPTLELVIVRMAITYVCCMSYMFWQKVPDPILGPKGVRLLLLFRGFIGFFGLFGMYFSLKYLSLSDATVLTFLAPIFTGFTGALFLKEPFSRKEFLAGLCSFFGVILIARPAAIFGSKTAQQGDVGETDLVTPHQRLVAVGVALIGVLGATGAYTSIRAIGKRAHPLHSLTFFSSQCVVVASAAMIVLRIPPVIPTKIEWLAALLLIGIFGFIAQTLLTMGLQRETAGRGTLALYIGIIFALALERVFFHVTPSALSIAGTIIIMSSAIYVALTKDNATPKQPTQISLEFPGEAALEEGLL</sequence>
<reference evidence="1" key="1">
    <citation type="submission" date="2021-02" db="EMBL/GenBank/DDBJ databases">
        <authorList>
            <consortium name="DOE Joint Genome Institute"/>
            <person name="Ahrendt S."/>
            <person name="Looney B.P."/>
            <person name="Miyauchi S."/>
            <person name="Morin E."/>
            <person name="Drula E."/>
            <person name="Courty P.E."/>
            <person name="Chicoki N."/>
            <person name="Fauchery L."/>
            <person name="Kohler A."/>
            <person name="Kuo A."/>
            <person name="Labutti K."/>
            <person name="Pangilinan J."/>
            <person name="Lipzen A."/>
            <person name="Riley R."/>
            <person name="Andreopoulos W."/>
            <person name="He G."/>
            <person name="Johnson J."/>
            <person name="Barry K.W."/>
            <person name="Grigoriev I.V."/>
            <person name="Nagy L."/>
            <person name="Hibbett D."/>
            <person name="Henrissat B."/>
            <person name="Matheny P.B."/>
            <person name="Labbe J."/>
            <person name="Martin F."/>
        </authorList>
    </citation>
    <scope>NUCLEOTIDE SEQUENCE</scope>
    <source>
        <strain evidence="1">FP105234-sp</strain>
    </source>
</reference>
<keyword evidence="2" id="KW-1185">Reference proteome</keyword>
<protein>
    <submittedName>
        <fullName evidence="1">DUF6-domain-containing protein</fullName>
    </submittedName>
</protein>
<feature type="non-terminal residue" evidence="1">
    <location>
        <position position="1"/>
    </location>
</feature>
<comment type="caution">
    <text evidence="1">The sequence shown here is derived from an EMBL/GenBank/DDBJ whole genome shotgun (WGS) entry which is preliminary data.</text>
</comment>
<evidence type="ECO:0000313" key="2">
    <source>
        <dbReference type="Proteomes" id="UP000814033"/>
    </source>
</evidence>
<feature type="non-terminal residue" evidence="1">
    <location>
        <position position="380"/>
    </location>
</feature>
<dbReference type="EMBL" id="MU275891">
    <property type="protein sequence ID" value="KAI0048180.1"/>
    <property type="molecule type" value="Genomic_DNA"/>
</dbReference>
<reference evidence="1" key="2">
    <citation type="journal article" date="2022" name="New Phytol.">
        <title>Evolutionary transition to the ectomycorrhizal habit in the genomes of a hyperdiverse lineage of mushroom-forming fungi.</title>
        <authorList>
            <person name="Looney B."/>
            <person name="Miyauchi S."/>
            <person name="Morin E."/>
            <person name="Drula E."/>
            <person name="Courty P.E."/>
            <person name="Kohler A."/>
            <person name="Kuo A."/>
            <person name="LaButti K."/>
            <person name="Pangilinan J."/>
            <person name="Lipzen A."/>
            <person name="Riley R."/>
            <person name="Andreopoulos W."/>
            <person name="He G."/>
            <person name="Johnson J."/>
            <person name="Nolan M."/>
            <person name="Tritt A."/>
            <person name="Barry K.W."/>
            <person name="Grigoriev I.V."/>
            <person name="Nagy L.G."/>
            <person name="Hibbett D."/>
            <person name="Henrissat B."/>
            <person name="Matheny P.B."/>
            <person name="Labbe J."/>
            <person name="Martin F.M."/>
        </authorList>
    </citation>
    <scope>NUCLEOTIDE SEQUENCE</scope>
    <source>
        <strain evidence="1">FP105234-sp</strain>
    </source>
</reference>
<organism evidence="1 2">
    <name type="scientific">Auriscalpium vulgare</name>
    <dbReference type="NCBI Taxonomy" id="40419"/>
    <lineage>
        <taxon>Eukaryota</taxon>
        <taxon>Fungi</taxon>
        <taxon>Dikarya</taxon>
        <taxon>Basidiomycota</taxon>
        <taxon>Agaricomycotina</taxon>
        <taxon>Agaricomycetes</taxon>
        <taxon>Russulales</taxon>
        <taxon>Auriscalpiaceae</taxon>
        <taxon>Auriscalpium</taxon>
    </lineage>
</organism>
<accession>A0ACB8RX36</accession>